<protein>
    <submittedName>
        <fullName evidence="1">Uncharacterized protein</fullName>
    </submittedName>
</protein>
<evidence type="ECO:0000313" key="1">
    <source>
        <dbReference type="EMBL" id="GAA4059420.1"/>
    </source>
</evidence>
<evidence type="ECO:0000313" key="2">
    <source>
        <dbReference type="Proteomes" id="UP001500683"/>
    </source>
</evidence>
<dbReference type="EMBL" id="BAAAZG010000002">
    <property type="protein sequence ID" value="GAA4059420.1"/>
    <property type="molecule type" value="Genomic_DNA"/>
</dbReference>
<keyword evidence="2" id="KW-1185">Reference proteome</keyword>
<gene>
    <name evidence="1" type="ORF">GCM10022214_09880</name>
</gene>
<sequence length="228" mass="25608">MSKTEQGGADELVAAELAEVAAPWNIVDLDDGHVRELSARQEDVEAALRSLSALLRFKANHAGEVAKAEGEMPELVNAYWIGWSHELVAAMPLLSDMTWQNFQSWAHGFDPSWIDRSWREPPKEFIHAVAWMWCNGRVEMAAITVIDWLDEIFREQPDHPLLLKFFELAAVYAPQVGNFGGHLIEVMGAVGRERSVPYLDRIAGSSGLSANLKRAVEEERASIRRRSM</sequence>
<reference evidence="2" key="1">
    <citation type="journal article" date="2019" name="Int. J. Syst. Evol. Microbiol.">
        <title>The Global Catalogue of Microorganisms (GCM) 10K type strain sequencing project: providing services to taxonomists for standard genome sequencing and annotation.</title>
        <authorList>
            <consortium name="The Broad Institute Genomics Platform"/>
            <consortium name="The Broad Institute Genome Sequencing Center for Infectious Disease"/>
            <person name="Wu L."/>
            <person name="Ma J."/>
        </authorList>
    </citation>
    <scope>NUCLEOTIDE SEQUENCE [LARGE SCALE GENOMIC DNA]</scope>
    <source>
        <strain evidence="2">JCM 16702</strain>
    </source>
</reference>
<name>A0ABP7V4I2_9ACTN</name>
<dbReference type="Proteomes" id="UP001500683">
    <property type="component" value="Unassembled WGS sequence"/>
</dbReference>
<proteinExistence type="predicted"/>
<accession>A0ABP7V4I2</accession>
<dbReference type="RefSeq" id="WP_344941298.1">
    <property type="nucleotide sequence ID" value="NZ_BAAAZG010000002.1"/>
</dbReference>
<comment type="caution">
    <text evidence="1">The sequence shown here is derived from an EMBL/GenBank/DDBJ whole genome shotgun (WGS) entry which is preliminary data.</text>
</comment>
<organism evidence="1 2">
    <name type="scientific">Actinomadura miaoliensis</name>
    <dbReference type="NCBI Taxonomy" id="430685"/>
    <lineage>
        <taxon>Bacteria</taxon>
        <taxon>Bacillati</taxon>
        <taxon>Actinomycetota</taxon>
        <taxon>Actinomycetes</taxon>
        <taxon>Streptosporangiales</taxon>
        <taxon>Thermomonosporaceae</taxon>
        <taxon>Actinomadura</taxon>
    </lineage>
</organism>